<feature type="region of interest" description="Disordered" evidence="1">
    <location>
        <begin position="329"/>
        <end position="406"/>
    </location>
</feature>
<evidence type="ECO:0000256" key="2">
    <source>
        <dbReference type="SAM" id="Phobius"/>
    </source>
</evidence>
<dbReference type="Proteomes" id="UP000549394">
    <property type="component" value="Unassembled WGS sequence"/>
</dbReference>
<keyword evidence="2" id="KW-0472">Membrane</keyword>
<reference evidence="3 4" key="1">
    <citation type="submission" date="2020-08" db="EMBL/GenBank/DDBJ databases">
        <authorList>
            <person name="Hejnol A."/>
        </authorList>
    </citation>
    <scope>NUCLEOTIDE SEQUENCE [LARGE SCALE GENOMIC DNA]</scope>
</reference>
<organism evidence="3 4">
    <name type="scientific">Dimorphilus gyrociliatus</name>
    <dbReference type="NCBI Taxonomy" id="2664684"/>
    <lineage>
        <taxon>Eukaryota</taxon>
        <taxon>Metazoa</taxon>
        <taxon>Spiralia</taxon>
        <taxon>Lophotrochozoa</taxon>
        <taxon>Annelida</taxon>
        <taxon>Polychaeta</taxon>
        <taxon>Polychaeta incertae sedis</taxon>
        <taxon>Dinophilidae</taxon>
        <taxon>Dimorphilus</taxon>
    </lineage>
</organism>
<evidence type="ECO:0000313" key="3">
    <source>
        <dbReference type="EMBL" id="CAD5113983.1"/>
    </source>
</evidence>
<feature type="compositionally biased region" description="Polar residues" evidence="1">
    <location>
        <begin position="386"/>
        <end position="396"/>
    </location>
</feature>
<feature type="compositionally biased region" description="Basic and acidic residues" evidence="1">
    <location>
        <begin position="364"/>
        <end position="374"/>
    </location>
</feature>
<dbReference type="AlphaFoldDB" id="A0A7I8VFB4"/>
<dbReference type="EMBL" id="CAJFCJ010000004">
    <property type="protein sequence ID" value="CAD5113983.1"/>
    <property type="molecule type" value="Genomic_DNA"/>
</dbReference>
<evidence type="ECO:0000313" key="4">
    <source>
        <dbReference type="Proteomes" id="UP000549394"/>
    </source>
</evidence>
<name>A0A7I8VFB4_9ANNE</name>
<sequence>MKVTHDLESTVSESVSPTMAITLPPHSPDSTDIPPRIADLSNKFYEISFNMSYKVICNSEQKDNLEKEISTILKGYTLFKDKKVSVACTENSFKSSNSFITSTFFVIWYATAGLLKDSYVTDQVKNNRYTIANSISQIRLSNEAVINVSELKNSLETTLQKIPGNACDARLPICIMVESCRFHNNTYIEQCIYKCNMYCNEIGQTCAILFKNNDAVVSCSCKPNYLNIFNKCREYGWFFGILGGVGGGIIVLLLITVVTLLIVLRTRREIKKQNDINLASRNPFASIPTAPNSTDNCISGVANITPSWDSIHTTSQPRDYTTFQNATKEEWADEDNNKSATSNHGYESLDQEARGAVGGEPLSEADKENLRKEAWDEDSATYHRSALNSNTATSPPSDKPLQLEYF</sequence>
<evidence type="ECO:0000256" key="1">
    <source>
        <dbReference type="SAM" id="MobiDB-lite"/>
    </source>
</evidence>
<accession>A0A7I8VFB4</accession>
<keyword evidence="2" id="KW-0812">Transmembrane</keyword>
<proteinExistence type="predicted"/>
<protein>
    <submittedName>
        <fullName evidence="3">DgyrCDS3146</fullName>
    </submittedName>
</protein>
<keyword evidence="4" id="KW-1185">Reference proteome</keyword>
<gene>
    <name evidence="3" type="ORF">DGYR_LOCUS2879</name>
</gene>
<keyword evidence="2" id="KW-1133">Transmembrane helix</keyword>
<comment type="caution">
    <text evidence="3">The sequence shown here is derived from an EMBL/GenBank/DDBJ whole genome shotgun (WGS) entry which is preliminary data.</text>
</comment>
<feature type="transmembrane region" description="Helical" evidence="2">
    <location>
        <begin position="235"/>
        <end position="264"/>
    </location>
</feature>